<evidence type="ECO:0000313" key="1">
    <source>
        <dbReference type="EMBL" id="PHH52337.1"/>
    </source>
</evidence>
<dbReference type="OrthoDB" id="3938867at2759"/>
<dbReference type="STRING" id="1035309.A0A2C5X239"/>
<accession>A0A2C5X239</accession>
<reference evidence="1 2" key="2">
    <citation type="journal article" date="2013" name="IMA Fungus">
        <title>IMA Genome-F 1: Ceratocystis fimbriata: Draft nuclear genome sequence for the plant pathogen, Ceratocystis fimbriata.</title>
        <authorList>
            <person name="Wilken P.M."/>
            <person name="Steenkamp E.T."/>
            <person name="Wingfield M.J."/>
            <person name="de Beer Z.W."/>
            <person name="Wingfield B.D."/>
        </authorList>
    </citation>
    <scope>NUCLEOTIDE SEQUENCE [LARGE SCALE GENOMIC DNA]</scope>
    <source>
        <strain evidence="1 2">CBS 114723</strain>
    </source>
</reference>
<evidence type="ECO:0000313" key="2">
    <source>
        <dbReference type="Proteomes" id="UP000222788"/>
    </source>
</evidence>
<gene>
    <name evidence="1" type="ORF">CFIMG_004610RA</name>
</gene>
<sequence>MQMRGLVIHRYNRRYYIQYHDSGGEYQNLGVQLVSKIPTDPEAYQEWLKAMRAEYAAREATLEQHVHEVTEPFWPNYSVYTDLASLPSEIPWIRGYFAERVYIINLDREVFTVDFSMHWKLANIPRDGNRWLRAICDSVYASKQTISYSLCSDEHMADVSIKLPEPIHDATYPSRIVTPHMHLAGAYSAFMTHLAAQVFVTYQDRYTYFAREWSPDSFPFRELTFALISIVSGHVDLYSFLRQSCDPAKCSDFLCNNSHFPKPCGSLQDAWAPRYAPWMTFGDPSHLPLSAPGAAPDKTMYWIGNVVVTLVLVPDGKAISEAADWGISQGRNNFQIVAMSLFDVVLAEVNRVTGKSSADCNLEVNPRDKYFVRMTRSMPLSPIRERYCMSTHPRERPEAKAGMQRKSERGLRLLKTTHCTGTPQNLKRFFPGLAALFNFFEVAAVRGCSYRHKKSLPVEIYDHILGFVNFRTWKTCLTVSSEIRAVCLGKYRLSRLHRLVRGPFVTREEKQKQLVLSYLFENIKTRQKYTGTTVVPGGDGDDVINESNWMPIIGTGKRRVLMNDIKVQFIPTLNGQVLERIDDTSLLIQFRTRGDETDDEEQFDPWAES</sequence>
<keyword evidence="2" id="KW-1185">Reference proteome</keyword>
<reference evidence="1 2" key="1">
    <citation type="journal article" date="2013" name="Fungal Biol.">
        <title>Analysis of microsatellite markers in the genome of the plant pathogen Ceratocystis fimbriata.</title>
        <authorList>
            <person name="Simpson M.C."/>
            <person name="Wilken P.M."/>
            <person name="Coetzee M.P."/>
            <person name="Wingfield M.J."/>
            <person name="Wingfield B.D."/>
        </authorList>
    </citation>
    <scope>NUCLEOTIDE SEQUENCE [LARGE SCALE GENOMIC DNA]</scope>
    <source>
        <strain evidence="1 2">CBS 114723</strain>
    </source>
</reference>
<evidence type="ECO:0008006" key="3">
    <source>
        <dbReference type="Google" id="ProtNLM"/>
    </source>
</evidence>
<proteinExistence type="predicted"/>
<name>A0A2C5X239_9PEZI</name>
<comment type="caution">
    <text evidence="1">The sequence shown here is derived from an EMBL/GenBank/DDBJ whole genome shotgun (WGS) entry which is preliminary data.</text>
</comment>
<dbReference type="EMBL" id="APWK03000070">
    <property type="protein sequence ID" value="PHH52337.1"/>
    <property type="molecule type" value="Genomic_DNA"/>
</dbReference>
<protein>
    <recommendedName>
        <fullName evidence="3">F-box domain-containing protein</fullName>
    </recommendedName>
</protein>
<dbReference type="Proteomes" id="UP000222788">
    <property type="component" value="Unassembled WGS sequence"/>
</dbReference>
<dbReference type="AlphaFoldDB" id="A0A2C5X239"/>
<organism evidence="1 2">
    <name type="scientific">Ceratocystis fimbriata CBS 114723</name>
    <dbReference type="NCBI Taxonomy" id="1035309"/>
    <lineage>
        <taxon>Eukaryota</taxon>
        <taxon>Fungi</taxon>
        <taxon>Dikarya</taxon>
        <taxon>Ascomycota</taxon>
        <taxon>Pezizomycotina</taxon>
        <taxon>Sordariomycetes</taxon>
        <taxon>Hypocreomycetidae</taxon>
        <taxon>Microascales</taxon>
        <taxon>Ceratocystidaceae</taxon>
        <taxon>Ceratocystis</taxon>
    </lineage>
</organism>